<feature type="region of interest" description="Disordered" evidence="1">
    <location>
        <begin position="1"/>
        <end position="80"/>
    </location>
</feature>
<name>A0AAW0YUV4_9TREE</name>
<dbReference type="KEGG" id="kne:92183473"/>
<feature type="compositionally biased region" description="Polar residues" evidence="1">
    <location>
        <begin position="255"/>
        <end position="281"/>
    </location>
</feature>
<evidence type="ECO:0000313" key="2">
    <source>
        <dbReference type="EMBL" id="KAK8845502.1"/>
    </source>
</evidence>
<feature type="region of interest" description="Disordered" evidence="1">
    <location>
        <begin position="167"/>
        <end position="352"/>
    </location>
</feature>
<dbReference type="EMBL" id="JBCAWK010000012">
    <property type="protein sequence ID" value="KAK8845502.1"/>
    <property type="molecule type" value="Genomic_DNA"/>
</dbReference>
<dbReference type="GeneID" id="92183473"/>
<keyword evidence="3" id="KW-1185">Reference proteome</keyword>
<sequence>MSTTAGPSSRHSHSPHPHAHAHAYAAPQSHHYRHHPYAHPVNAKPPPVASSSRPRPNGELPPSPPRSRRDMSETPSIGLGVAFGGNAGGKWWEEELPAPPASLSSILDSFRKSGEGDRDLLLSILGAKKAEEERLTAVIHTRLTILQARLSLHSAAAAAASTLPIGMPPSHEAASPSHLDMPPPALAIERTPSLTSSRGPGSASDGINSPPLPANAGPSPSMGYMQPPPAPSSNASTSPIPPTTVLMDKEREPSQQRSYWQLPSLNSSLRAPSPARGTSRSPGVISHALPPIRMQEEKRGCCPRDSAKGKDRGSLSPTTSNDERRQRSGSGLEMLLDAGMRGLARESSERDV</sequence>
<protein>
    <submittedName>
        <fullName evidence="2">Uncharacterized protein</fullName>
    </submittedName>
</protein>
<accession>A0AAW0YUV4</accession>
<dbReference type="RefSeq" id="XP_066800310.1">
    <property type="nucleotide sequence ID" value="XM_066949302.1"/>
</dbReference>
<feature type="compositionally biased region" description="Basic and acidic residues" evidence="1">
    <location>
        <begin position="343"/>
        <end position="352"/>
    </location>
</feature>
<dbReference type="Proteomes" id="UP001388673">
    <property type="component" value="Unassembled WGS sequence"/>
</dbReference>
<feature type="compositionally biased region" description="Basic residues" evidence="1">
    <location>
        <begin position="10"/>
        <end position="21"/>
    </location>
</feature>
<proteinExistence type="predicted"/>
<gene>
    <name evidence="2" type="ORF">IAR55_006215</name>
</gene>
<reference evidence="2 3" key="1">
    <citation type="journal article" date="2024" name="bioRxiv">
        <title>Comparative genomics of Cryptococcus and Kwoniella reveals pathogenesis evolution and contrasting karyotype dynamics via intercentromeric recombination or chromosome fusion.</title>
        <authorList>
            <person name="Coelho M.A."/>
            <person name="David-Palma M."/>
            <person name="Shea T."/>
            <person name="Bowers K."/>
            <person name="McGinley-Smith S."/>
            <person name="Mohammad A.W."/>
            <person name="Gnirke A."/>
            <person name="Yurkov A.M."/>
            <person name="Nowrousian M."/>
            <person name="Sun S."/>
            <person name="Cuomo C.A."/>
            <person name="Heitman J."/>
        </authorList>
    </citation>
    <scope>NUCLEOTIDE SEQUENCE [LARGE SCALE GENOMIC DNA]</scope>
    <source>
        <strain evidence="2 3">CBS 13917</strain>
    </source>
</reference>
<feature type="compositionally biased region" description="Basic and acidic residues" evidence="1">
    <location>
        <begin position="294"/>
        <end position="313"/>
    </location>
</feature>
<organism evidence="2 3">
    <name type="scientific">Kwoniella newhampshirensis</name>
    <dbReference type="NCBI Taxonomy" id="1651941"/>
    <lineage>
        <taxon>Eukaryota</taxon>
        <taxon>Fungi</taxon>
        <taxon>Dikarya</taxon>
        <taxon>Basidiomycota</taxon>
        <taxon>Agaricomycotina</taxon>
        <taxon>Tremellomycetes</taxon>
        <taxon>Tremellales</taxon>
        <taxon>Cryptococcaceae</taxon>
        <taxon>Kwoniella</taxon>
    </lineage>
</organism>
<evidence type="ECO:0000256" key="1">
    <source>
        <dbReference type="SAM" id="MobiDB-lite"/>
    </source>
</evidence>
<dbReference type="AlphaFoldDB" id="A0AAW0YUV4"/>
<comment type="caution">
    <text evidence="2">The sequence shown here is derived from an EMBL/GenBank/DDBJ whole genome shotgun (WGS) entry which is preliminary data.</text>
</comment>
<evidence type="ECO:0000313" key="3">
    <source>
        <dbReference type="Proteomes" id="UP001388673"/>
    </source>
</evidence>